<reference evidence="3" key="2">
    <citation type="journal article" date="2008" name="Nucleic Acids Res.">
        <title>The rice annotation project database (RAP-DB): 2008 update.</title>
        <authorList>
            <consortium name="The rice annotation project (RAP)"/>
        </authorList>
    </citation>
    <scope>GENOME REANNOTATION</scope>
    <source>
        <strain evidence="3">cv. Nipponbare</strain>
    </source>
</reference>
<gene>
    <name evidence="2" type="primary">P0453D01.21</name>
</gene>
<protein>
    <submittedName>
        <fullName evidence="2">Uncharacterized protein</fullName>
    </submittedName>
</protein>
<dbReference type="AlphaFoldDB" id="Q6Z9W9"/>
<feature type="compositionally biased region" description="Basic and acidic residues" evidence="1">
    <location>
        <begin position="57"/>
        <end position="67"/>
    </location>
</feature>
<dbReference type="EMBL" id="AP004691">
    <property type="protein sequence ID" value="BAC98606.1"/>
    <property type="molecule type" value="Genomic_DNA"/>
</dbReference>
<dbReference type="Proteomes" id="UP000000763">
    <property type="component" value="Chromosome 8"/>
</dbReference>
<reference evidence="3" key="1">
    <citation type="journal article" date="2005" name="Nature">
        <title>The map-based sequence of the rice genome.</title>
        <authorList>
            <consortium name="International rice genome sequencing project (IRGSP)"/>
            <person name="Matsumoto T."/>
            <person name="Wu J."/>
            <person name="Kanamori H."/>
            <person name="Katayose Y."/>
            <person name="Fujisawa M."/>
            <person name="Namiki N."/>
            <person name="Mizuno H."/>
            <person name="Yamamoto K."/>
            <person name="Antonio B.A."/>
            <person name="Baba T."/>
            <person name="Sakata K."/>
            <person name="Nagamura Y."/>
            <person name="Aoki H."/>
            <person name="Arikawa K."/>
            <person name="Arita K."/>
            <person name="Bito T."/>
            <person name="Chiden Y."/>
            <person name="Fujitsuka N."/>
            <person name="Fukunaka R."/>
            <person name="Hamada M."/>
            <person name="Harada C."/>
            <person name="Hayashi A."/>
            <person name="Hijishita S."/>
            <person name="Honda M."/>
            <person name="Hosokawa S."/>
            <person name="Ichikawa Y."/>
            <person name="Idonuma A."/>
            <person name="Iijima M."/>
            <person name="Ikeda M."/>
            <person name="Ikeno M."/>
            <person name="Ito K."/>
            <person name="Ito S."/>
            <person name="Ito T."/>
            <person name="Ito Y."/>
            <person name="Ito Y."/>
            <person name="Iwabuchi A."/>
            <person name="Kamiya K."/>
            <person name="Karasawa W."/>
            <person name="Kurita K."/>
            <person name="Katagiri S."/>
            <person name="Kikuta A."/>
            <person name="Kobayashi H."/>
            <person name="Kobayashi N."/>
            <person name="Machita K."/>
            <person name="Maehara T."/>
            <person name="Masukawa M."/>
            <person name="Mizubayashi T."/>
            <person name="Mukai Y."/>
            <person name="Nagasaki H."/>
            <person name="Nagata Y."/>
            <person name="Naito S."/>
            <person name="Nakashima M."/>
            <person name="Nakama Y."/>
            <person name="Nakamichi Y."/>
            <person name="Nakamura M."/>
            <person name="Meguro A."/>
            <person name="Negishi M."/>
            <person name="Ohta I."/>
            <person name="Ohta T."/>
            <person name="Okamoto M."/>
            <person name="Ono N."/>
            <person name="Saji S."/>
            <person name="Sakaguchi M."/>
            <person name="Sakai K."/>
            <person name="Shibata M."/>
            <person name="Shimokawa T."/>
            <person name="Song J."/>
            <person name="Takazaki Y."/>
            <person name="Terasawa K."/>
            <person name="Tsugane M."/>
            <person name="Tsuji K."/>
            <person name="Ueda S."/>
            <person name="Waki K."/>
            <person name="Yamagata H."/>
            <person name="Yamamoto M."/>
            <person name="Yamamoto S."/>
            <person name="Yamane H."/>
            <person name="Yoshiki S."/>
            <person name="Yoshihara R."/>
            <person name="Yukawa K."/>
            <person name="Zhong H."/>
            <person name="Yano M."/>
            <person name="Yuan Q."/>
            <person name="Ouyang S."/>
            <person name="Liu J."/>
            <person name="Jones K.M."/>
            <person name="Gansberger K."/>
            <person name="Moffat K."/>
            <person name="Hill J."/>
            <person name="Bera J."/>
            <person name="Fadrosh D."/>
            <person name="Jin S."/>
            <person name="Johri S."/>
            <person name="Kim M."/>
            <person name="Overton L."/>
            <person name="Reardon M."/>
            <person name="Tsitrin T."/>
            <person name="Vuong H."/>
            <person name="Weaver B."/>
            <person name="Ciecko A."/>
            <person name="Tallon L."/>
            <person name="Jackson J."/>
            <person name="Pai G."/>
            <person name="Aken S.V."/>
            <person name="Utterback T."/>
            <person name="Reidmuller S."/>
            <person name="Feldblyum T."/>
            <person name="Hsiao J."/>
            <person name="Zismann V."/>
            <person name="Iobst S."/>
            <person name="de Vazeille A.R."/>
            <person name="Buell C.R."/>
            <person name="Ying K."/>
            <person name="Li Y."/>
            <person name="Lu T."/>
            <person name="Huang Y."/>
            <person name="Zhao Q."/>
            <person name="Feng Q."/>
            <person name="Zhang L."/>
            <person name="Zhu J."/>
            <person name="Weng Q."/>
            <person name="Mu J."/>
            <person name="Lu Y."/>
            <person name="Fan D."/>
            <person name="Liu Y."/>
            <person name="Guan J."/>
            <person name="Zhang Y."/>
            <person name="Yu S."/>
            <person name="Liu X."/>
            <person name="Zhang Y."/>
            <person name="Hong G."/>
            <person name="Han B."/>
            <person name="Choisne N."/>
            <person name="Demange N."/>
            <person name="Orjeda G."/>
            <person name="Samain S."/>
            <person name="Cattolico L."/>
            <person name="Pelletier E."/>
            <person name="Couloux A."/>
            <person name="Segurens B."/>
            <person name="Wincker P."/>
            <person name="D'Hont A."/>
            <person name="Scarpelli C."/>
            <person name="Weissenbach J."/>
            <person name="Salanoubat M."/>
            <person name="Quetier F."/>
            <person name="Yu Y."/>
            <person name="Kim H.R."/>
            <person name="Rambo T."/>
            <person name="Currie J."/>
            <person name="Collura K."/>
            <person name="Luo M."/>
            <person name="Yang T."/>
            <person name="Ammiraju J.S.S."/>
            <person name="Engler F."/>
            <person name="Soderlund C."/>
            <person name="Wing R.A."/>
            <person name="Palmer L.E."/>
            <person name="de la Bastide M."/>
            <person name="Spiegel L."/>
            <person name="Nascimento L."/>
            <person name="Zutavern T."/>
            <person name="O'Shaughnessy A."/>
            <person name="Dike S."/>
            <person name="Dedhia N."/>
            <person name="Preston R."/>
            <person name="Balija V."/>
            <person name="McCombie W.R."/>
            <person name="Chow T."/>
            <person name="Chen H."/>
            <person name="Chung M."/>
            <person name="Chen C."/>
            <person name="Shaw J."/>
            <person name="Wu H."/>
            <person name="Hsiao K."/>
            <person name="Chao Y."/>
            <person name="Chu M."/>
            <person name="Cheng C."/>
            <person name="Hour A."/>
            <person name="Lee P."/>
            <person name="Lin S."/>
            <person name="Lin Y."/>
            <person name="Liou J."/>
            <person name="Liu S."/>
            <person name="Hsing Y."/>
            <person name="Raghuvanshi S."/>
            <person name="Mohanty A."/>
            <person name="Bharti A.K."/>
            <person name="Gaur A."/>
            <person name="Gupta V."/>
            <person name="Kumar D."/>
            <person name="Ravi V."/>
            <person name="Vij S."/>
            <person name="Kapur A."/>
            <person name="Khurana P."/>
            <person name="Khurana P."/>
            <person name="Khurana J.P."/>
            <person name="Tyagi A.K."/>
            <person name="Gaikwad K."/>
            <person name="Singh A."/>
            <person name="Dalal V."/>
            <person name="Srivastava S."/>
            <person name="Dixit A."/>
            <person name="Pal A.K."/>
            <person name="Ghazi I.A."/>
            <person name="Yadav M."/>
            <person name="Pandit A."/>
            <person name="Bhargava A."/>
            <person name="Sureshbabu K."/>
            <person name="Batra K."/>
            <person name="Sharma T.R."/>
            <person name="Mohapatra T."/>
            <person name="Singh N.K."/>
            <person name="Messing J."/>
            <person name="Nelson A.B."/>
            <person name="Fuks G."/>
            <person name="Kavchok S."/>
            <person name="Keizer G."/>
            <person name="Linton E."/>
            <person name="Llaca V."/>
            <person name="Song R."/>
            <person name="Tanyolac B."/>
            <person name="Young S."/>
            <person name="Ho-Il K."/>
            <person name="Hahn J.H."/>
            <person name="Sangsakoo G."/>
            <person name="Vanavichit A."/>
            <person name="de Mattos Luiz.A.T."/>
            <person name="Zimmer P.D."/>
            <person name="Malone G."/>
            <person name="Dellagostin O."/>
            <person name="de Oliveira A.C."/>
            <person name="Bevan M."/>
            <person name="Bancroft I."/>
            <person name="Minx P."/>
            <person name="Cordum H."/>
            <person name="Wilson R."/>
            <person name="Cheng Z."/>
            <person name="Jin W."/>
            <person name="Jiang J."/>
            <person name="Leong S.A."/>
            <person name="Iwama H."/>
            <person name="Gojobori T."/>
            <person name="Itoh T."/>
            <person name="Niimura Y."/>
            <person name="Fujii Y."/>
            <person name="Habara T."/>
            <person name="Sakai H."/>
            <person name="Sato Y."/>
            <person name="Wilson G."/>
            <person name="Kumar K."/>
            <person name="McCouch S."/>
            <person name="Juretic N."/>
            <person name="Hoen D."/>
            <person name="Wright S."/>
            <person name="Bruskiewich R."/>
            <person name="Bureau T."/>
            <person name="Miyao A."/>
            <person name="Hirochika H."/>
            <person name="Nishikawa T."/>
            <person name="Kadowaki K."/>
            <person name="Sugiura M."/>
            <person name="Burr B."/>
            <person name="Sasaki T."/>
        </authorList>
    </citation>
    <scope>NUCLEOTIDE SEQUENCE [LARGE SCALE GENOMIC DNA]</scope>
    <source>
        <strain evidence="3">cv. Nipponbare</strain>
    </source>
</reference>
<organism evidence="2 3">
    <name type="scientific">Oryza sativa subsp. japonica</name>
    <name type="common">Rice</name>
    <dbReference type="NCBI Taxonomy" id="39947"/>
    <lineage>
        <taxon>Eukaryota</taxon>
        <taxon>Viridiplantae</taxon>
        <taxon>Streptophyta</taxon>
        <taxon>Embryophyta</taxon>
        <taxon>Tracheophyta</taxon>
        <taxon>Spermatophyta</taxon>
        <taxon>Magnoliopsida</taxon>
        <taxon>Liliopsida</taxon>
        <taxon>Poales</taxon>
        <taxon>Poaceae</taxon>
        <taxon>BOP clade</taxon>
        <taxon>Oryzoideae</taxon>
        <taxon>Oryzeae</taxon>
        <taxon>Oryzinae</taxon>
        <taxon>Oryza</taxon>
        <taxon>Oryza sativa</taxon>
    </lineage>
</organism>
<name>Q6Z9W9_ORYSJ</name>
<evidence type="ECO:0000313" key="2">
    <source>
        <dbReference type="EMBL" id="BAC98606.1"/>
    </source>
</evidence>
<evidence type="ECO:0000313" key="3">
    <source>
        <dbReference type="Proteomes" id="UP000000763"/>
    </source>
</evidence>
<accession>Q6Z9W9</accession>
<evidence type="ECO:0000256" key="1">
    <source>
        <dbReference type="SAM" id="MobiDB-lite"/>
    </source>
</evidence>
<sequence>MARCGEGLAILGYMTDHAWEKGKRRLGAEGPNAVVKEQESLTIKGNVALISKDEFVHRSDGGDKGKVEPAASPPTITTAMGGSGGG</sequence>
<feature type="region of interest" description="Disordered" evidence="1">
    <location>
        <begin position="57"/>
        <end position="86"/>
    </location>
</feature>
<proteinExistence type="predicted"/>